<dbReference type="EMBL" id="QRJE01000041">
    <property type="protein sequence ID" value="RHH06607.1"/>
    <property type="molecule type" value="Genomic_DNA"/>
</dbReference>
<proteinExistence type="predicted"/>
<evidence type="ECO:0000313" key="1">
    <source>
        <dbReference type="EMBL" id="RHH06607.1"/>
    </source>
</evidence>
<evidence type="ECO:0000313" key="2">
    <source>
        <dbReference type="Proteomes" id="UP000266644"/>
    </source>
</evidence>
<comment type="caution">
    <text evidence="1">The sequence shown here is derived from an EMBL/GenBank/DDBJ whole genome shotgun (WGS) entry which is preliminary data.</text>
</comment>
<gene>
    <name evidence="1" type="ORF">DW228_20955</name>
</gene>
<organism evidence="1 2">
    <name type="scientific">Bacteroides fragilis</name>
    <dbReference type="NCBI Taxonomy" id="817"/>
    <lineage>
        <taxon>Bacteria</taxon>
        <taxon>Pseudomonadati</taxon>
        <taxon>Bacteroidota</taxon>
        <taxon>Bacteroidia</taxon>
        <taxon>Bacteroidales</taxon>
        <taxon>Bacteroidaceae</taxon>
        <taxon>Bacteroides</taxon>
    </lineage>
</organism>
<name>A0A396BME5_BACFG</name>
<dbReference type="AlphaFoldDB" id="A0A396BME5"/>
<accession>A0A396BME5</accession>
<reference evidence="1 2" key="1">
    <citation type="submission" date="2018-08" db="EMBL/GenBank/DDBJ databases">
        <title>A genome reference for cultivated species of the human gut microbiota.</title>
        <authorList>
            <person name="Zou Y."/>
            <person name="Xue W."/>
            <person name="Luo G."/>
        </authorList>
    </citation>
    <scope>NUCLEOTIDE SEQUENCE [LARGE SCALE GENOMIC DNA]</scope>
    <source>
        <strain evidence="1 2">AM18-6</strain>
    </source>
</reference>
<protein>
    <submittedName>
        <fullName evidence="1">Uncharacterized protein</fullName>
    </submittedName>
</protein>
<dbReference type="Proteomes" id="UP000266644">
    <property type="component" value="Unassembled WGS sequence"/>
</dbReference>
<sequence>MIYYLIFLFLKISSWFVWDSALRKYAIFNAFDHCKSDSVLLAGSYDEFFVITDRGGNFIGTLMSSHNIPRM</sequence>